<dbReference type="PANTHER" id="PTHR43022:SF1">
    <property type="entry name" value="PROTEIN SMF"/>
    <property type="match status" value="1"/>
</dbReference>
<reference evidence="3 4" key="1">
    <citation type="submission" date="2024-06" db="EMBL/GenBank/DDBJ databases">
        <title>Draft genome sequence of Geodermatophilus badlandi, a novel member of the Geodermatophilaceae isolated from badland sedimentary rocks in the Red desert, Wyoming, USA.</title>
        <authorList>
            <person name="Ben Tekaya S."/>
            <person name="Nouioui I."/>
            <person name="Flores G.M."/>
            <person name="Shaal M.N."/>
            <person name="Bredoire F."/>
            <person name="Basile F."/>
            <person name="Van Diepen L."/>
            <person name="Ward N.L."/>
        </authorList>
    </citation>
    <scope>NUCLEOTIDE SEQUENCE [LARGE SCALE GENOMIC DNA]</scope>
    <source>
        <strain evidence="3 4">WL48A</strain>
    </source>
</reference>
<organism evidence="3 4">
    <name type="scientific">Geodermatophilus maliterrae</name>
    <dbReference type="NCBI Taxonomy" id="3162531"/>
    <lineage>
        <taxon>Bacteria</taxon>
        <taxon>Bacillati</taxon>
        <taxon>Actinomycetota</taxon>
        <taxon>Actinomycetes</taxon>
        <taxon>Geodermatophilales</taxon>
        <taxon>Geodermatophilaceae</taxon>
        <taxon>Geodermatophilus</taxon>
    </lineage>
</organism>
<evidence type="ECO:0000256" key="1">
    <source>
        <dbReference type="ARBA" id="ARBA00006525"/>
    </source>
</evidence>
<proteinExistence type="inferred from homology"/>
<dbReference type="NCBIfam" id="TIGR00732">
    <property type="entry name" value="dprA"/>
    <property type="match status" value="1"/>
</dbReference>
<dbReference type="Proteomes" id="UP001560045">
    <property type="component" value="Unassembled WGS sequence"/>
</dbReference>
<evidence type="ECO:0000313" key="3">
    <source>
        <dbReference type="EMBL" id="MEX5720052.1"/>
    </source>
</evidence>
<dbReference type="SUPFAM" id="SSF102405">
    <property type="entry name" value="MCP/YpsA-like"/>
    <property type="match status" value="1"/>
</dbReference>
<protein>
    <submittedName>
        <fullName evidence="3">DNA-processing protein DprA</fullName>
    </submittedName>
</protein>
<dbReference type="Pfam" id="PF02481">
    <property type="entry name" value="DNA_processg_A"/>
    <property type="match status" value="1"/>
</dbReference>
<sequence>MSELVPTLDEDLEEALAGPAAVDGTGVPGIRRARAWLTRAAEPGSVGLWRWVDDVGPVAAVRALRAGTAPEHARALVGVRAEEDASLADLRRAERCGARLVVPEDDEWPALPLHSLTVAVVAHAGEPEQADRTTALVPPVALWVRGTARLDEVADRSVAVVGARASTAYGEHVAGELGHQLGERGWTVVSGGAYGIDAAAHRGALAAGAPTVAVLACGVDRPYPVAHSAVFARIADTGGLLVSEWPPGAAPHRHRFLVRNRLIAALTRGTVVVEAAARSGAQATARRARGLGKEVLVVPGPVTSAMSVGCHELLRDEETGARLVTGAAQVVEAVGGLGTDLAEPPERPAGPRDGLSDLARRVLDACPVRVGVSAERLAAVAACDPLEAMRVLPALELADLVQWTGTGWRLTPPPKRREGHGAGG</sequence>
<dbReference type="EMBL" id="JBFNXQ010000058">
    <property type="protein sequence ID" value="MEX5720052.1"/>
    <property type="molecule type" value="Genomic_DNA"/>
</dbReference>
<dbReference type="PANTHER" id="PTHR43022">
    <property type="entry name" value="PROTEIN SMF"/>
    <property type="match status" value="1"/>
</dbReference>
<evidence type="ECO:0000259" key="2">
    <source>
        <dbReference type="Pfam" id="PF02481"/>
    </source>
</evidence>
<comment type="caution">
    <text evidence="3">The sequence shown here is derived from an EMBL/GenBank/DDBJ whole genome shotgun (WGS) entry which is preliminary data.</text>
</comment>
<dbReference type="InterPro" id="IPR003488">
    <property type="entry name" value="DprA"/>
</dbReference>
<feature type="domain" description="Smf/DprA SLOG" evidence="2">
    <location>
        <begin position="136"/>
        <end position="334"/>
    </location>
</feature>
<keyword evidence="4" id="KW-1185">Reference proteome</keyword>
<dbReference type="Gene3D" id="3.40.50.450">
    <property type="match status" value="1"/>
</dbReference>
<dbReference type="InterPro" id="IPR057666">
    <property type="entry name" value="DrpA_SLOG"/>
</dbReference>
<dbReference type="RefSeq" id="WP_369208497.1">
    <property type="nucleotide sequence ID" value="NZ_JBFNXQ010000058.1"/>
</dbReference>
<accession>A0ABV3XHK2</accession>
<evidence type="ECO:0000313" key="4">
    <source>
        <dbReference type="Proteomes" id="UP001560045"/>
    </source>
</evidence>
<comment type="similarity">
    <text evidence="1">Belongs to the DprA/Smf family.</text>
</comment>
<name>A0ABV3XHK2_9ACTN</name>
<gene>
    <name evidence="3" type="primary">dprA</name>
    <name evidence="3" type="ORF">ABQ292_16940</name>
</gene>